<evidence type="ECO:0000313" key="1">
    <source>
        <dbReference type="EMBL" id="MFI7586087.1"/>
    </source>
</evidence>
<organism evidence="1 2">
    <name type="scientific">Spongisporangium articulatum</name>
    <dbReference type="NCBI Taxonomy" id="3362603"/>
    <lineage>
        <taxon>Bacteria</taxon>
        <taxon>Bacillati</taxon>
        <taxon>Actinomycetota</taxon>
        <taxon>Actinomycetes</taxon>
        <taxon>Kineosporiales</taxon>
        <taxon>Kineosporiaceae</taxon>
        <taxon>Spongisporangium</taxon>
    </lineage>
</organism>
<accession>A0ABW8AJA2</accession>
<dbReference type="Proteomes" id="UP001612915">
    <property type="component" value="Unassembled WGS sequence"/>
</dbReference>
<comment type="caution">
    <text evidence="1">The sequence shown here is derived from an EMBL/GenBank/DDBJ whole genome shotgun (WGS) entry which is preliminary data.</text>
</comment>
<reference evidence="1 2" key="1">
    <citation type="submission" date="2024-10" db="EMBL/GenBank/DDBJ databases">
        <title>The Natural Products Discovery Center: Release of the First 8490 Sequenced Strains for Exploring Actinobacteria Biosynthetic Diversity.</title>
        <authorList>
            <person name="Kalkreuter E."/>
            <person name="Kautsar S.A."/>
            <person name="Yang D."/>
            <person name="Bader C.D."/>
            <person name="Teijaro C.N."/>
            <person name="Fluegel L."/>
            <person name="Davis C.M."/>
            <person name="Simpson J.R."/>
            <person name="Lauterbach L."/>
            <person name="Steele A.D."/>
            <person name="Gui C."/>
            <person name="Meng S."/>
            <person name="Li G."/>
            <person name="Viehrig K."/>
            <person name="Ye F."/>
            <person name="Su P."/>
            <person name="Kiefer A.F."/>
            <person name="Nichols A."/>
            <person name="Cepeda A.J."/>
            <person name="Yan W."/>
            <person name="Fan B."/>
            <person name="Jiang Y."/>
            <person name="Adhikari A."/>
            <person name="Zheng C.-J."/>
            <person name="Schuster L."/>
            <person name="Cowan T.M."/>
            <person name="Smanski M.J."/>
            <person name="Chevrette M.G."/>
            <person name="De Carvalho L.P.S."/>
            <person name="Shen B."/>
        </authorList>
    </citation>
    <scope>NUCLEOTIDE SEQUENCE [LARGE SCALE GENOMIC DNA]</scope>
    <source>
        <strain evidence="1 2">NPDC049639</strain>
    </source>
</reference>
<dbReference type="EMBL" id="JBITLV010000001">
    <property type="protein sequence ID" value="MFI7586087.1"/>
    <property type="molecule type" value="Genomic_DNA"/>
</dbReference>
<evidence type="ECO:0000313" key="2">
    <source>
        <dbReference type="Proteomes" id="UP001612915"/>
    </source>
</evidence>
<keyword evidence="2" id="KW-1185">Reference proteome</keyword>
<sequence>MPPYVITALTHPEPDLLAEVRDLRARAYAVHRPEVAPRMLEPDEIDERPGTVVLVARAEDGRAVGTIRHTARTDGPLPLEAEPDLRLPAGFLTGLWFETARYCVRPDFAPEGVAPVGLMLVKASYLTLAALGAAGTLVASRGAMAARFTDFGFVEPVPGAVIRLSQLGGLEHRVFALRMGVDDDAVTAAGHPFARFVREVDSPEIDLTGLREKFFAETSVPVSHPG</sequence>
<dbReference type="RefSeq" id="WP_398275116.1">
    <property type="nucleotide sequence ID" value="NZ_JBITLV010000001.1"/>
</dbReference>
<protein>
    <submittedName>
        <fullName evidence="1">Uncharacterized protein</fullName>
    </submittedName>
</protein>
<gene>
    <name evidence="1" type="ORF">ACIB24_03315</name>
</gene>
<proteinExistence type="predicted"/>
<name>A0ABW8AJA2_9ACTN</name>
<dbReference type="Gene3D" id="3.40.630.30">
    <property type="match status" value="1"/>
</dbReference>
<dbReference type="SUPFAM" id="SSF55729">
    <property type="entry name" value="Acyl-CoA N-acyltransferases (Nat)"/>
    <property type="match status" value="1"/>
</dbReference>
<dbReference type="InterPro" id="IPR016181">
    <property type="entry name" value="Acyl_CoA_acyltransferase"/>
</dbReference>